<dbReference type="EMBL" id="CAKAEH010001258">
    <property type="protein sequence ID" value="CAG9533656.1"/>
    <property type="molecule type" value="Genomic_DNA"/>
</dbReference>
<evidence type="ECO:0000313" key="2">
    <source>
        <dbReference type="Proteomes" id="UP000746747"/>
    </source>
</evidence>
<sequence>MEKNIASGERAIVQESIDTINQSLSAPSSPISDGIPSLRTDAQCIHKKTKCADDIASQYLMRLHCIVVYETLPPEVVLY</sequence>
<evidence type="ECO:0000313" key="1">
    <source>
        <dbReference type="EMBL" id="CAG9533656.1"/>
    </source>
</evidence>
<reference evidence="1" key="1">
    <citation type="submission" date="2021-09" db="EMBL/GenBank/DDBJ databases">
        <authorList>
            <consortium name="Pathogen Informatics"/>
        </authorList>
    </citation>
    <scope>NUCLEOTIDE SEQUENCE</scope>
</reference>
<organism evidence="1 2">
    <name type="scientific">Cercopithifilaria johnstoni</name>
    <dbReference type="NCBI Taxonomy" id="2874296"/>
    <lineage>
        <taxon>Eukaryota</taxon>
        <taxon>Metazoa</taxon>
        <taxon>Ecdysozoa</taxon>
        <taxon>Nematoda</taxon>
        <taxon>Chromadorea</taxon>
        <taxon>Rhabditida</taxon>
        <taxon>Spirurina</taxon>
        <taxon>Spiruromorpha</taxon>
        <taxon>Filarioidea</taxon>
        <taxon>Onchocercidae</taxon>
        <taxon>Cercopithifilaria</taxon>
    </lineage>
</organism>
<dbReference type="Proteomes" id="UP000746747">
    <property type="component" value="Unassembled WGS sequence"/>
</dbReference>
<gene>
    <name evidence="1" type="ORF">CJOHNSTONI_LOCUS3864</name>
</gene>
<protein>
    <submittedName>
        <fullName evidence="1">Uncharacterized protein</fullName>
    </submittedName>
</protein>
<name>A0A8J2M1T3_9BILA</name>
<comment type="caution">
    <text evidence="1">The sequence shown here is derived from an EMBL/GenBank/DDBJ whole genome shotgun (WGS) entry which is preliminary data.</text>
</comment>
<accession>A0A8J2M1T3</accession>
<dbReference type="AlphaFoldDB" id="A0A8J2M1T3"/>
<proteinExistence type="predicted"/>
<keyword evidence="2" id="KW-1185">Reference proteome</keyword>